<organism evidence="1">
    <name type="scientific">Arundo donax</name>
    <name type="common">Giant reed</name>
    <name type="synonym">Donax arundinaceus</name>
    <dbReference type="NCBI Taxonomy" id="35708"/>
    <lineage>
        <taxon>Eukaryota</taxon>
        <taxon>Viridiplantae</taxon>
        <taxon>Streptophyta</taxon>
        <taxon>Embryophyta</taxon>
        <taxon>Tracheophyta</taxon>
        <taxon>Spermatophyta</taxon>
        <taxon>Magnoliopsida</taxon>
        <taxon>Liliopsida</taxon>
        <taxon>Poales</taxon>
        <taxon>Poaceae</taxon>
        <taxon>PACMAD clade</taxon>
        <taxon>Arundinoideae</taxon>
        <taxon>Arundineae</taxon>
        <taxon>Arundo</taxon>
    </lineage>
</organism>
<dbReference type="EMBL" id="GBRH01276445">
    <property type="protein sequence ID" value="JAD21450.1"/>
    <property type="molecule type" value="Transcribed_RNA"/>
</dbReference>
<reference evidence="1" key="1">
    <citation type="submission" date="2014-09" db="EMBL/GenBank/DDBJ databases">
        <authorList>
            <person name="Magalhaes I.L.F."/>
            <person name="Oliveira U."/>
            <person name="Santos F.R."/>
            <person name="Vidigal T.H.D.A."/>
            <person name="Brescovit A.D."/>
            <person name="Santos A.J."/>
        </authorList>
    </citation>
    <scope>NUCLEOTIDE SEQUENCE</scope>
    <source>
        <tissue evidence="1">Shoot tissue taken approximately 20 cm above the soil surface</tissue>
    </source>
</reference>
<sequence>MLAQVIPHCSSFHEIEILQNIKFMYYSELMYPNVNILA</sequence>
<evidence type="ECO:0000313" key="1">
    <source>
        <dbReference type="EMBL" id="JAD21450.1"/>
    </source>
</evidence>
<reference evidence="1" key="2">
    <citation type="journal article" date="2015" name="Data Brief">
        <title>Shoot transcriptome of the giant reed, Arundo donax.</title>
        <authorList>
            <person name="Barrero R.A."/>
            <person name="Guerrero F.D."/>
            <person name="Moolhuijzen P."/>
            <person name="Goolsby J.A."/>
            <person name="Tidwell J."/>
            <person name="Bellgard S.E."/>
            <person name="Bellgard M.I."/>
        </authorList>
    </citation>
    <scope>NUCLEOTIDE SEQUENCE</scope>
    <source>
        <tissue evidence="1">Shoot tissue taken approximately 20 cm above the soil surface</tissue>
    </source>
</reference>
<proteinExistence type="predicted"/>
<protein>
    <submittedName>
        <fullName evidence="1">Uncharacterized protein</fullName>
    </submittedName>
</protein>
<dbReference type="AlphaFoldDB" id="A0A0A8Y8A2"/>
<accession>A0A0A8Y8A2</accession>
<name>A0A0A8Y8A2_ARUDO</name>